<feature type="transmembrane region" description="Helical" evidence="2">
    <location>
        <begin position="14"/>
        <end position="32"/>
    </location>
</feature>
<name>A0A8F5XPH3_9VIRU</name>
<evidence type="ECO:0000256" key="1">
    <source>
        <dbReference type="SAM" id="Coils"/>
    </source>
</evidence>
<dbReference type="EMBL" id="MZ089757">
    <property type="protein sequence ID" value="QXP45038.1"/>
    <property type="molecule type" value="Genomic_DNA"/>
</dbReference>
<protein>
    <submittedName>
        <fullName evidence="3">Uncharacterized protein</fullName>
    </submittedName>
</protein>
<sequence>MIMVSSFFTQYGDYIFYAVALVLYFIQLIRTNSTKKAVNNLKDIYMQKKYKTAYDNNKVSQAFSKTVPDYVLNVETNELERSPVDKDLQDYIQSFADVAIQNAIEKFLPKVIEDDDKIADYTSKREDLAVIGEAMDRAEYYREKYNLPSSYSVREVYDFVQKQADELKANLHNVKKSKQEVADNEKKA</sequence>
<feature type="coiled-coil region" evidence="1">
    <location>
        <begin position="157"/>
        <end position="184"/>
    </location>
</feature>
<organism evidence="3">
    <name type="scientific">Microvirus mar11</name>
    <dbReference type="NCBI Taxonomy" id="2851143"/>
    <lineage>
        <taxon>Viruses</taxon>
        <taxon>Monodnaviria</taxon>
        <taxon>Sangervirae</taxon>
        <taxon>Phixviricota</taxon>
        <taxon>Malgrandaviricetes</taxon>
        <taxon>Petitvirales</taxon>
        <taxon>Microviridae</taxon>
    </lineage>
</organism>
<evidence type="ECO:0000256" key="2">
    <source>
        <dbReference type="SAM" id="Phobius"/>
    </source>
</evidence>
<keyword evidence="2" id="KW-0812">Transmembrane</keyword>
<reference evidence="3" key="1">
    <citation type="submission" date="2021-04" db="EMBL/GenBank/DDBJ databases">
        <title>Genomes of microviruses identified in yellow-bellied marmot fecal samples.</title>
        <authorList>
            <person name="Varsani A."/>
            <person name="Kraberger S."/>
            <person name="Chatterjee A."/>
            <person name="Richet C."/>
            <person name="Fontenele R.S."/>
            <person name="Schmidlin K."/>
            <person name="Blumstein D.T."/>
        </authorList>
    </citation>
    <scope>NUCLEOTIDE SEQUENCE</scope>
    <source>
        <strain evidence="3">Mar11</strain>
    </source>
</reference>
<keyword evidence="1" id="KW-0175">Coiled coil</keyword>
<proteinExistence type="predicted"/>
<evidence type="ECO:0000313" key="3">
    <source>
        <dbReference type="EMBL" id="QXP45038.1"/>
    </source>
</evidence>
<keyword evidence="2" id="KW-0472">Membrane</keyword>
<accession>A0A8F5XPH3</accession>
<keyword evidence="2" id="KW-1133">Transmembrane helix</keyword>